<evidence type="ECO:0000256" key="5">
    <source>
        <dbReference type="ARBA" id="ARBA00022631"/>
    </source>
</evidence>
<accession>A0ABW1WDV6</accession>
<keyword evidence="6 7" id="KW-0378">Hydrolase</keyword>
<dbReference type="EC" id="3.5.2.17" evidence="7"/>
<dbReference type="EMBL" id="JBHSTQ010000003">
    <property type="protein sequence ID" value="MFC6385724.1"/>
    <property type="molecule type" value="Genomic_DNA"/>
</dbReference>
<dbReference type="Pfam" id="PF00576">
    <property type="entry name" value="Transthyretin"/>
    <property type="match status" value="1"/>
</dbReference>
<gene>
    <name evidence="9" type="primary">uraH</name>
    <name evidence="9" type="ORF">ACFP7A_03830</name>
</gene>
<reference evidence="10" key="1">
    <citation type="journal article" date="2019" name="Int. J. Syst. Evol. Microbiol.">
        <title>The Global Catalogue of Microorganisms (GCM) 10K type strain sequencing project: providing services to taxonomists for standard genome sequencing and annotation.</title>
        <authorList>
            <consortium name="The Broad Institute Genomics Platform"/>
            <consortium name="The Broad Institute Genome Sequencing Center for Infectious Disease"/>
            <person name="Wu L."/>
            <person name="Ma J."/>
        </authorList>
    </citation>
    <scope>NUCLEOTIDE SEQUENCE [LARGE SCALE GENOMIC DNA]</scope>
    <source>
        <strain evidence="10">CCUG 42001</strain>
    </source>
</reference>
<evidence type="ECO:0000256" key="2">
    <source>
        <dbReference type="ARBA" id="ARBA00002704"/>
    </source>
</evidence>
<evidence type="ECO:0000313" key="10">
    <source>
        <dbReference type="Proteomes" id="UP001596267"/>
    </source>
</evidence>
<comment type="function">
    <text evidence="2">Catalyzes the hydrolysis of 5-hydroxyisourate (HIU) to 2-oxo-4-hydroxy-4-carboxy-5-ureidoimidazoline (OHCU).</text>
</comment>
<dbReference type="PRINTS" id="PR00189">
    <property type="entry name" value="TRNSTHYRETIN"/>
</dbReference>
<dbReference type="InterPro" id="IPR023418">
    <property type="entry name" value="Thyroxine_BS"/>
</dbReference>
<dbReference type="PROSITE" id="PS00769">
    <property type="entry name" value="TRANSTHYRETIN_2"/>
    <property type="match status" value="1"/>
</dbReference>
<dbReference type="PROSITE" id="PS00768">
    <property type="entry name" value="TRANSTHYRETIN_1"/>
    <property type="match status" value="1"/>
</dbReference>
<dbReference type="Gene3D" id="2.60.40.180">
    <property type="entry name" value="Transthyretin/hydroxyisourate hydrolase domain"/>
    <property type="match status" value="1"/>
</dbReference>
<organism evidence="9 10">
    <name type="scientific">Sporolactobacillus kofuensis</name>
    <dbReference type="NCBI Taxonomy" id="269672"/>
    <lineage>
        <taxon>Bacteria</taxon>
        <taxon>Bacillati</taxon>
        <taxon>Bacillota</taxon>
        <taxon>Bacilli</taxon>
        <taxon>Bacillales</taxon>
        <taxon>Sporolactobacillaceae</taxon>
        <taxon>Sporolactobacillus</taxon>
    </lineage>
</organism>
<dbReference type="NCBIfam" id="TIGR02962">
    <property type="entry name" value="hdxy_isourate"/>
    <property type="match status" value="1"/>
</dbReference>
<proteinExistence type="inferred from homology"/>
<evidence type="ECO:0000259" key="8">
    <source>
        <dbReference type="Pfam" id="PF00576"/>
    </source>
</evidence>
<dbReference type="SUPFAM" id="SSF49472">
    <property type="entry name" value="Transthyretin (synonym: prealbumin)"/>
    <property type="match status" value="1"/>
</dbReference>
<sequence length="116" mass="13139">MGQLTTHILDLTQGRPASNVQIDVYNVDGEMITFLQSSRTNGDGRLDAPLLVGMNFYEGIYELHVHIGDYFKRTNHSSDLTFLDIVTVRFRVADAEQNYHVPLLVSPFGYQVYRGS</sequence>
<evidence type="ECO:0000256" key="3">
    <source>
        <dbReference type="ARBA" id="ARBA00009850"/>
    </source>
</evidence>
<evidence type="ECO:0000256" key="6">
    <source>
        <dbReference type="ARBA" id="ARBA00022801"/>
    </source>
</evidence>
<evidence type="ECO:0000313" key="9">
    <source>
        <dbReference type="EMBL" id="MFC6385724.1"/>
    </source>
</evidence>
<evidence type="ECO:0000256" key="7">
    <source>
        <dbReference type="RuleBase" id="RU361270"/>
    </source>
</evidence>
<dbReference type="GO" id="GO:0033971">
    <property type="term" value="F:hydroxyisourate hydrolase activity"/>
    <property type="evidence" value="ECO:0007669"/>
    <property type="project" value="UniProtKB-EC"/>
</dbReference>
<comment type="catalytic activity">
    <reaction evidence="1 7">
        <text>5-hydroxyisourate + H2O = 5-hydroxy-2-oxo-4-ureido-2,5-dihydro-1H-imidazole-5-carboxylate + H(+)</text>
        <dbReference type="Rhea" id="RHEA:23736"/>
        <dbReference type="ChEBI" id="CHEBI:15377"/>
        <dbReference type="ChEBI" id="CHEBI:15378"/>
        <dbReference type="ChEBI" id="CHEBI:18072"/>
        <dbReference type="ChEBI" id="CHEBI:58639"/>
        <dbReference type="EC" id="3.5.2.17"/>
    </reaction>
</comment>
<evidence type="ECO:0000256" key="1">
    <source>
        <dbReference type="ARBA" id="ARBA00001043"/>
    </source>
</evidence>
<feature type="domain" description="Transthyretin/hydroxyisourate hydrolase" evidence="8">
    <location>
        <begin position="4"/>
        <end position="115"/>
    </location>
</feature>
<dbReference type="InterPro" id="IPR023419">
    <property type="entry name" value="Transthyretin_CS"/>
</dbReference>
<keyword evidence="5 7" id="KW-0659">Purine metabolism</keyword>
<evidence type="ECO:0000256" key="4">
    <source>
        <dbReference type="ARBA" id="ARBA00011881"/>
    </source>
</evidence>
<dbReference type="InterPro" id="IPR023416">
    <property type="entry name" value="Transthyretin/HIU_hydrolase_d"/>
</dbReference>
<keyword evidence="10" id="KW-1185">Reference proteome</keyword>
<dbReference type="InterPro" id="IPR036817">
    <property type="entry name" value="Transthyretin/HIU_hydrolase_sf"/>
</dbReference>
<dbReference type="RefSeq" id="WP_253052754.1">
    <property type="nucleotide sequence ID" value="NZ_JAMXWN010000002.1"/>
</dbReference>
<dbReference type="Proteomes" id="UP001596267">
    <property type="component" value="Unassembled WGS sequence"/>
</dbReference>
<protein>
    <recommendedName>
        <fullName evidence="7">5-hydroxyisourate hydrolase</fullName>
        <shortName evidence="7">HIU hydrolase</shortName>
        <shortName evidence="7">HIUHase</shortName>
        <ecNumber evidence="7">3.5.2.17</ecNumber>
    </recommendedName>
</protein>
<dbReference type="InterPro" id="IPR014306">
    <property type="entry name" value="Hydroxyisourate_hydrolase"/>
</dbReference>
<comment type="subunit">
    <text evidence="4 7">Homotetramer.</text>
</comment>
<comment type="similarity">
    <text evidence="3 7">Belongs to the transthyretin family. 5-hydroxyisourate hydrolase subfamily.</text>
</comment>
<dbReference type="CDD" id="cd05822">
    <property type="entry name" value="TLP_HIUase"/>
    <property type="match status" value="1"/>
</dbReference>
<dbReference type="InterPro" id="IPR000895">
    <property type="entry name" value="Transthyretin/HIU_hydrolase"/>
</dbReference>
<dbReference type="PANTHER" id="PTHR10395">
    <property type="entry name" value="URICASE AND TRANSTHYRETIN-RELATED"/>
    <property type="match status" value="1"/>
</dbReference>
<comment type="caution">
    <text evidence="9">The sequence shown here is derived from an EMBL/GenBank/DDBJ whole genome shotgun (WGS) entry which is preliminary data.</text>
</comment>
<dbReference type="PANTHER" id="PTHR10395:SF7">
    <property type="entry name" value="5-HYDROXYISOURATE HYDROLASE"/>
    <property type="match status" value="1"/>
</dbReference>
<name>A0ABW1WDV6_9BACL</name>